<evidence type="ECO:0000313" key="3">
    <source>
        <dbReference type="Proteomes" id="UP000557688"/>
    </source>
</evidence>
<dbReference type="AlphaFoldDB" id="A0A850NG49"/>
<dbReference type="EMBL" id="JACHXV010000015">
    <property type="protein sequence ID" value="MBB3174990.1"/>
    <property type="molecule type" value="Genomic_DNA"/>
</dbReference>
<evidence type="ECO:0000313" key="4">
    <source>
        <dbReference type="Proteomes" id="UP000565205"/>
    </source>
</evidence>
<name>A0A850NG49_9PROT</name>
<protein>
    <submittedName>
        <fullName evidence="2">Uncharacterized protein</fullName>
    </submittedName>
</protein>
<keyword evidence="3" id="KW-1185">Reference proteome</keyword>
<gene>
    <name evidence="1" type="ORF">FHR90_002837</name>
    <name evidence="2" type="ORF">HUK83_00575</name>
</gene>
<reference evidence="2 4" key="1">
    <citation type="submission" date="2020-06" db="EMBL/GenBank/DDBJ databases">
        <title>Description of novel acetic acid bacteria.</title>
        <authorList>
            <person name="Sombolestani A."/>
        </authorList>
    </citation>
    <scope>NUCLEOTIDE SEQUENCE [LARGE SCALE GENOMIC DNA]</scope>
    <source>
        <strain evidence="2 4">LMG 26838</strain>
    </source>
</reference>
<dbReference type="Proteomes" id="UP000565205">
    <property type="component" value="Unassembled WGS sequence"/>
</dbReference>
<dbReference type="RefSeq" id="WP_176621597.1">
    <property type="nucleotide sequence ID" value="NZ_JABXXQ010000003.1"/>
</dbReference>
<organism evidence="2 4">
    <name type="scientific">Endobacter medicaginis</name>
    <dbReference type="NCBI Taxonomy" id="1181271"/>
    <lineage>
        <taxon>Bacteria</taxon>
        <taxon>Pseudomonadati</taxon>
        <taxon>Pseudomonadota</taxon>
        <taxon>Alphaproteobacteria</taxon>
        <taxon>Acetobacterales</taxon>
        <taxon>Acetobacteraceae</taxon>
        <taxon>Endobacter</taxon>
    </lineage>
</organism>
<accession>A0A850NG49</accession>
<dbReference type="Proteomes" id="UP000557688">
    <property type="component" value="Unassembled WGS sequence"/>
</dbReference>
<evidence type="ECO:0000313" key="1">
    <source>
        <dbReference type="EMBL" id="MBB3174990.1"/>
    </source>
</evidence>
<evidence type="ECO:0000313" key="2">
    <source>
        <dbReference type="EMBL" id="NVN28841.1"/>
    </source>
</evidence>
<sequence>MSTLLRSIAIRAVLGDGSVLALSELDWDVSRFARAAAFTFKAPLAIADAAGVIALFGGGARIALEILADSTGWSRVLLGRVDRMRWDAAGGMLMCEGRDLGALLLDYRIPDGYLNRTSSEIAISVANACGLAAQVIPTTRMVGQFYQIEHRRLPLLTYSARATAWDLLSELALMEGCHVGLSADTLVFGPLAGAAGVSAMWSCSPGGWTTLLGPPAEQILLSALPEIATDTAVRVRSWNSRQRSLVDTGAAGAMGAYDVMRPNLADDDAQALAQALLDRIRPRSSSVQIVLPGELALSAGDTIGLTGTQTAWDGLYRLDEIERSISVAGGFRQYMTASTLAED</sequence>
<comment type="caution">
    <text evidence="2">The sequence shown here is derived from an EMBL/GenBank/DDBJ whole genome shotgun (WGS) entry which is preliminary data.</text>
</comment>
<reference evidence="1 3" key="2">
    <citation type="submission" date="2020-08" db="EMBL/GenBank/DDBJ databases">
        <title>Genomic Encyclopedia of Type Strains, Phase III (KMG-III): the genomes of soil and plant-associated and newly described type strains.</title>
        <authorList>
            <person name="Whitman W."/>
        </authorList>
    </citation>
    <scope>NUCLEOTIDE SEQUENCE [LARGE SCALE GENOMIC DNA]</scope>
    <source>
        <strain evidence="1 3">CECT 8088</strain>
    </source>
</reference>
<proteinExistence type="predicted"/>
<dbReference type="EMBL" id="JABXXQ010000003">
    <property type="protein sequence ID" value="NVN28841.1"/>
    <property type="molecule type" value="Genomic_DNA"/>
</dbReference>
<dbReference type="SUPFAM" id="SSF69279">
    <property type="entry name" value="Phage tail proteins"/>
    <property type="match status" value="1"/>
</dbReference>